<sequence length="33" mass="4065">MRRSSNNRYLSLLCRQVLYLCRKYLLFLPIAFL</sequence>
<dbReference type="AlphaFoldDB" id="A0A0M3I6T4"/>
<accession>A0A0M3I6T4</accession>
<evidence type="ECO:0000313" key="2">
    <source>
        <dbReference type="WBParaSite" id="ALUE_0001280001-mRNA-1"/>
    </source>
</evidence>
<reference evidence="2" key="1">
    <citation type="submission" date="2017-02" db="UniProtKB">
        <authorList>
            <consortium name="WormBaseParasite"/>
        </authorList>
    </citation>
    <scope>IDENTIFICATION</scope>
</reference>
<dbReference type="WBParaSite" id="ALUE_0001280001-mRNA-1">
    <property type="protein sequence ID" value="ALUE_0001280001-mRNA-1"/>
    <property type="gene ID" value="ALUE_0001280001"/>
</dbReference>
<organism evidence="1 2">
    <name type="scientific">Ascaris lumbricoides</name>
    <name type="common">Giant roundworm</name>
    <dbReference type="NCBI Taxonomy" id="6252"/>
    <lineage>
        <taxon>Eukaryota</taxon>
        <taxon>Metazoa</taxon>
        <taxon>Ecdysozoa</taxon>
        <taxon>Nematoda</taxon>
        <taxon>Chromadorea</taxon>
        <taxon>Rhabditida</taxon>
        <taxon>Spirurina</taxon>
        <taxon>Ascaridomorpha</taxon>
        <taxon>Ascaridoidea</taxon>
        <taxon>Ascarididae</taxon>
        <taxon>Ascaris</taxon>
    </lineage>
</organism>
<evidence type="ECO:0000313" key="1">
    <source>
        <dbReference type="Proteomes" id="UP000036681"/>
    </source>
</evidence>
<proteinExistence type="predicted"/>
<dbReference type="Proteomes" id="UP000036681">
    <property type="component" value="Unplaced"/>
</dbReference>
<keyword evidence="1" id="KW-1185">Reference proteome</keyword>
<protein>
    <submittedName>
        <fullName evidence="2">Uncharacterized protein</fullName>
    </submittedName>
</protein>
<name>A0A0M3I6T4_ASCLU</name>